<reference evidence="2" key="3">
    <citation type="journal article" date="2000" name="Genome Res.">
        <title>RIKEN integrated sequence analysis (RISA) system--384-format sequencing pipeline with 384 multicapillary sequencer.</title>
        <authorList>
            <person name="Shibata K."/>
            <person name="Itoh M."/>
            <person name="Aizawa K."/>
            <person name="Nagaoka S."/>
            <person name="Sasaki N."/>
            <person name="Carninci P."/>
            <person name="Konno H."/>
            <person name="Akiyama J."/>
            <person name="Nishi K."/>
            <person name="Kitsunai T."/>
            <person name="Tashiro H."/>
            <person name="Itoh M."/>
            <person name="Sumi N."/>
            <person name="Ishii Y."/>
            <person name="Nakamura S."/>
            <person name="Hazama M."/>
            <person name="Nishine T."/>
            <person name="Harada A."/>
            <person name="Yamamoto R."/>
            <person name="Matsumoto H."/>
            <person name="Sakaguchi S."/>
            <person name="Ikegami T."/>
            <person name="Kashiwagi K."/>
            <person name="Fujiwake S."/>
            <person name="Inoue K."/>
            <person name="Togawa Y."/>
            <person name="Izawa M."/>
            <person name="Ohara E."/>
            <person name="Watahiki M."/>
            <person name="Yoneda Y."/>
            <person name="Ishikawa T."/>
            <person name="Ozawa K."/>
            <person name="Tanaka T."/>
            <person name="Matsuura S."/>
            <person name="Kawai J."/>
            <person name="Okazaki Y."/>
            <person name="Muramatsu M."/>
            <person name="Inoue Y."/>
            <person name="Kira A."/>
            <person name="Hayashizaki Y."/>
        </authorList>
    </citation>
    <scope>NUCLEOTIDE SEQUENCE</scope>
    <source>
        <strain evidence="2">BALB/C</strain>
    </source>
</reference>
<name>Q3UJT4_MOUSE</name>
<proteinExistence type="evidence at transcript level"/>
<reference evidence="2" key="5">
    <citation type="journal article" date="2002" name="Nature">
        <title>Analysis of the mouse transcriptome based on functional annotation of 60,770 full-length cDNAs.</title>
        <authorList>
            <consortium name="The FANTOM Consortium and the RIKEN Genome Exploration Research Group Phase I and II Team"/>
        </authorList>
    </citation>
    <scope>NUCLEOTIDE SEQUENCE</scope>
    <source>
        <strain evidence="2">BALB/C</strain>
    </source>
</reference>
<keyword evidence="1" id="KW-0472">Membrane</keyword>
<dbReference type="AlphaFoldDB" id="Q3UJT4"/>
<reference evidence="2" key="7">
    <citation type="journal article" date="2005" name="Science">
        <title>The Transcriptional Landscape of the Mammalian Genome.</title>
        <authorList>
            <consortium name="The FANTOM Consortium"/>
            <consortium name="Riken Genome Exploration Research Group and Genome Science Group (Genome Network Project Core Group)"/>
        </authorList>
    </citation>
    <scope>NUCLEOTIDE SEQUENCE</scope>
    <source>
        <strain evidence="2">BALB/C</strain>
    </source>
</reference>
<reference evidence="2" key="8">
    <citation type="journal article" date="2005" name="Science">
        <title>Antisense Transcription in the Mammalian Transcriptome.</title>
        <authorList>
            <consortium name="RIKEN Genome Exploration Research Group and Genome Science Group (Genome Network Project Core Group) and the FANTOM Consortium"/>
        </authorList>
    </citation>
    <scope>NUCLEOTIDE SEQUENCE</scope>
    <source>
        <strain evidence="2">BALB/C</strain>
    </source>
</reference>
<evidence type="ECO:0000256" key="1">
    <source>
        <dbReference type="SAM" id="Phobius"/>
    </source>
</evidence>
<protein>
    <submittedName>
        <fullName evidence="2">Uncharacterized protein</fullName>
    </submittedName>
</protein>
<organism evidence="2">
    <name type="scientific">Mus musculus</name>
    <name type="common">Mouse</name>
    <dbReference type="NCBI Taxonomy" id="10090"/>
    <lineage>
        <taxon>Eukaryota</taxon>
        <taxon>Metazoa</taxon>
        <taxon>Chordata</taxon>
        <taxon>Craniata</taxon>
        <taxon>Vertebrata</taxon>
        <taxon>Euteleostomi</taxon>
        <taxon>Mammalia</taxon>
        <taxon>Eutheria</taxon>
        <taxon>Euarchontoglires</taxon>
        <taxon>Glires</taxon>
        <taxon>Rodentia</taxon>
        <taxon>Myomorpha</taxon>
        <taxon>Muroidea</taxon>
        <taxon>Muridae</taxon>
        <taxon>Murinae</taxon>
        <taxon>Mus</taxon>
        <taxon>Mus</taxon>
    </lineage>
</organism>
<keyword evidence="1" id="KW-0812">Transmembrane</keyword>
<evidence type="ECO:0000313" key="2">
    <source>
        <dbReference type="EMBL" id="BAE27071.1"/>
    </source>
</evidence>
<dbReference type="MGI" id="MGI:102956">
    <property type="gene designation" value="Cdk7"/>
</dbReference>
<reference evidence="2" key="4">
    <citation type="journal article" date="2001" name="Nature">
        <title>Functional annotation of a full-length mouse cDNA collection.</title>
        <authorList>
            <consortium name="The RIKEN Genome Exploration Research Group Phase II Team and the FANTOM Consortium"/>
        </authorList>
    </citation>
    <scope>NUCLEOTIDE SEQUENCE</scope>
    <source>
        <strain evidence="2">BALB/C</strain>
    </source>
</reference>
<reference evidence="2" key="1">
    <citation type="journal article" date="1999" name="Methods Enzymol.">
        <title>High-efficiency full-length cDNA cloning.</title>
        <authorList>
            <person name="Carninci P."/>
            <person name="Hayashizaki Y."/>
        </authorList>
    </citation>
    <scope>NUCLEOTIDE SEQUENCE</scope>
    <source>
        <strain evidence="2">BALB/C</strain>
    </source>
</reference>
<dbReference type="EMBL" id="AK146316">
    <property type="protein sequence ID" value="BAE27071.1"/>
    <property type="molecule type" value="mRNA"/>
</dbReference>
<evidence type="ECO:0000313" key="3">
    <source>
        <dbReference type="MGI" id="MGI:102956"/>
    </source>
</evidence>
<accession>Q3UJT4</accession>
<reference evidence="2" key="6">
    <citation type="submission" date="2004-03" db="EMBL/GenBank/DDBJ databases">
        <authorList>
            <person name="Arakawa T."/>
            <person name="Carninci P."/>
            <person name="Fukuda S."/>
            <person name="Hashizume W."/>
            <person name="Hayashida K."/>
            <person name="Hori F."/>
            <person name="Iida J."/>
            <person name="Imamura K."/>
            <person name="Imotani K."/>
            <person name="Itoh M."/>
            <person name="Kanagawa S."/>
            <person name="Kawai J."/>
            <person name="Kojima M."/>
            <person name="Konno H."/>
            <person name="Murata M."/>
            <person name="Nakamura M."/>
            <person name="Ninomiya N."/>
            <person name="Nishiyori H."/>
            <person name="Nomura K."/>
            <person name="Ohno M."/>
            <person name="Sakazume N."/>
            <person name="Sano H."/>
            <person name="Sasaki D."/>
            <person name="Shibata K."/>
            <person name="Shiraki T."/>
            <person name="Tagami M."/>
            <person name="Tagami Y."/>
            <person name="Waki K."/>
            <person name="Watahiki A."/>
            <person name="Muramatsu M."/>
            <person name="Hayashizaki Y."/>
        </authorList>
    </citation>
    <scope>NUCLEOTIDE SEQUENCE</scope>
    <source>
        <strain evidence="2">BALB/C</strain>
    </source>
</reference>
<reference evidence="2" key="2">
    <citation type="journal article" date="2000" name="Genome Res.">
        <title>Normalization and subtraction of cap-trapper-selected cDNAs to prepare full-length cDNA libraries for rapid discovery of new genes.</title>
        <authorList>
            <person name="Carninci P."/>
            <person name="Shibata Y."/>
            <person name="Hayatsu N."/>
            <person name="Sugahara Y."/>
            <person name="Shibata K."/>
            <person name="Itoh M."/>
            <person name="Konno H."/>
            <person name="Okazaki Y."/>
            <person name="Muramatsu M."/>
            <person name="Hayashizaki Y."/>
        </authorList>
    </citation>
    <scope>NUCLEOTIDE SEQUENCE</scope>
    <source>
        <strain evidence="2">BALB/C</strain>
    </source>
</reference>
<keyword evidence="1" id="KW-1133">Transmembrane helix</keyword>
<sequence length="110" mass="11868">MWMSALPACHMCAGTSSSEGGSLLQLCDCVLGKPGSSARATMTHLLAIISCFKNCTVIILSFVCLISMHVCTHSTAHVCQWTTLCQFFLPVFLGEICQATLLAHEFPETL</sequence>
<dbReference type="AGR" id="MGI:102956"/>
<gene>
    <name evidence="3" type="primary">Cdk7</name>
    <name evidence="3" type="synonym">Gm10746</name>
</gene>
<feature type="transmembrane region" description="Helical" evidence="1">
    <location>
        <begin position="44"/>
        <end position="66"/>
    </location>
</feature>